<evidence type="ECO:0000313" key="2">
    <source>
        <dbReference type="Proteomes" id="UP000236161"/>
    </source>
</evidence>
<sequence length="77" mass="8283">MGATVIVSLPGKVAEVLVQVLEFAQDPAKERRVEEVVNLSDSPVKECERGGDRIEVSVVPQTPAGDSLRLGKILLKD</sequence>
<dbReference type="Proteomes" id="UP000236161">
    <property type="component" value="Unassembled WGS sequence"/>
</dbReference>
<dbReference type="EMBL" id="KZ452033">
    <property type="protein sequence ID" value="PKA50055.1"/>
    <property type="molecule type" value="Genomic_DNA"/>
</dbReference>
<dbReference type="AlphaFoldDB" id="A0A2I0A3E4"/>
<reference evidence="1 2" key="1">
    <citation type="journal article" date="2017" name="Nature">
        <title>The Apostasia genome and the evolution of orchids.</title>
        <authorList>
            <person name="Zhang G.Q."/>
            <person name="Liu K.W."/>
            <person name="Li Z."/>
            <person name="Lohaus R."/>
            <person name="Hsiao Y.Y."/>
            <person name="Niu S.C."/>
            <person name="Wang J.Y."/>
            <person name="Lin Y.C."/>
            <person name="Xu Q."/>
            <person name="Chen L.J."/>
            <person name="Yoshida K."/>
            <person name="Fujiwara S."/>
            <person name="Wang Z.W."/>
            <person name="Zhang Y.Q."/>
            <person name="Mitsuda N."/>
            <person name="Wang M."/>
            <person name="Liu G.H."/>
            <person name="Pecoraro L."/>
            <person name="Huang H.X."/>
            <person name="Xiao X.J."/>
            <person name="Lin M."/>
            <person name="Wu X.Y."/>
            <person name="Wu W.L."/>
            <person name="Chen Y.Y."/>
            <person name="Chang S.B."/>
            <person name="Sakamoto S."/>
            <person name="Ohme-Takagi M."/>
            <person name="Yagi M."/>
            <person name="Zeng S.J."/>
            <person name="Shen C.Y."/>
            <person name="Yeh C.M."/>
            <person name="Luo Y.B."/>
            <person name="Tsai W.C."/>
            <person name="Van de Peer Y."/>
            <person name="Liu Z.J."/>
        </authorList>
    </citation>
    <scope>NUCLEOTIDE SEQUENCE [LARGE SCALE GENOMIC DNA]</scope>
    <source>
        <strain evidence="2">cv. Shenzhen</strain>
        <tissue evidence="1">Stem</tissue>
    </source>
</reference>
<keyword evidence="2" id="KW-1185">Reference proteome</keyword>
<gene>
    <name evidence="1" type="ORF">AXF42_Ash020840</name>
</gene>
<name>A0A2I0A3E4_9ASPA</name>
<organism evidence="1 2">
    <name type="scientific">Apostasia shenzhenica</name>
    <dbReference type="NCBI Taxonomy" id="1088818"/>
    <lineage>
        <taxon>Eukaryota</taxon>
        <taxon>Viridiplantae</taxon>
        <taxon>Streptophyta</taxon>
        <taxon>Embryophyta</taxon>
        <taxon>Tracheophyta</taxon>
        <taxon>Spermatophyta</taxon>
        <taxon>Magnoliopsida</taxon>
        <taxon>Liliopsida</taxon>
        <taxon>Asparagales</taxon>
        <taxon>Orchidaceae</taxon>
        <taxon>Apostasioideae</taxon>
        <taxon>Apostasia</taxon>
    </lineage>
</organism>
<evidence type="ECO:0000313" key="1">
    <source>
        <dbReference type="EMBL" id="PKA50055.1"/>
    </source>
</evidence>
<protein>
    <submittedName>
        <fullName evidence="1">Uncharacterized protein</fullName>
    </submittedName>
</protein>
<accession>A0A2I0A3E4</accession>
<proteinExistence type="predicted"/>